<dbReference type="PROSITE" id="PS00086">
    <property type="entry name" value="CYTOCHROME_P450"/>
    <property type="match status" value="1"/>
</dbReference>
<dbReference type="EMBL" id="JAIVGD010000026">
    <property type="protein sequence ID" value="KAH0742400.1"/>
    <property type="molecule type" value="Genomic_DNA"/>
</dbReference>
<dbReference type="Gene3D" id="1.10.630.10">
    <property type="entry name" value="Cytochrome P450"/>
    <property type="match status" value="1"/>
</dbReference>
<dbReference type="InterPro" id="IPR017972">
    <property type="entry name" value="Cyt_P450_CS"/>
</dbReference>
<organism evidence="4 5">
    <name type="scientific">Solanum tuberosum</name>
    <name type="common">Potato</name>
    <dbReference type="NCBI Taxonomy" id="4113"/>
    <lineage>
        <taxon>Eukaryota</taxon>
        <taxon>Viridiplantae</taxon>
        <taxon>Streptophyta</taxon>
        <taxon>Embryophyta</taxon>
        <taxon>Tracheophyta</taxon>
        <taxon>Spermatophyta</taxon>
        <taxon>Magnoliopsida</taxon>
        <taxon>eudicotyledons</taxon>
        <taxon>Gunneridae</taxon>
        <taxon>Pentapetalae</taxon>
        <taxon>asterids</taxon>
        <taxon>lamiids</taxon>
        <taxon>Solanales</taxon>
        <taxon>Solanaceae</taxon>
        <taxon>Solanoideae</taxon>
        <taxon>Solaneae</taxon>
        <taxon>Solanum</taxon>
    </lineage>
</organism>
<name>A0ABQ7U9N6_SOLTU</name>
<dbReference type="Proteomes" id="UP000826656">
    <property type="component" value="Unassembled WGS sequence"/>
</dbReference>
<accession>A0ABQ7U9N6</accession>
<dbReference type="PANTHER" id="PTHR47951">
    <property type="entry name" value="OS08G0547900 PROTEIN"/>
    <property type="match status" value="1"/>
</dbReference>
<dbReference type="SUPFAM" id="SSF48264">
    <property type="entry name" value="Cytochrome P450"/>
    <property type="match status" value="1"/>
</dbReference>
<dbReference type="PRINTS" id="PR00463">
    <property type="entry name" value="EP450I"/>
</dbReference>
<proteinExistence type="predicted"/>
<keyword evidence="1" id="KW-0560">Oxidoreductase</keyword>
<protein>
    <recommendedName>
        <fullName evidence="3">DUF1985 domain-containing protein</fullName>
    </recommendedName>
</protein>
<keyword evidence="5" id="KW-1185">Reference proteome</keyword>
<feature type="compositionally biased region" description="Basic and acidic residues" evidence="2">
    <location>
        <begin position="1"/>
        <end position="16"/>
    </location>
</feature>
<dbReference type="PRINTS" id="PR00385">
    <property type="entry name" value="P450"/>
</dbReference>
<evidence type="ECO:0000313" key="4">
    <source>
        <dbReference type="EMBL" id="KAH0742400.1"/>
    </source>
</evidence>
<sequence length="840" mass="95541">MASKRKTSESVSDKSSKVAKVQTPSEELVVQKQNENMKIVEEVDKNKNEEEKEINDEDGDDEETENDKEDEEEGEIESEEGDEEDGDENESDEGDDTESEEGDEDVVKIFNIDKFHVEMPIDDPTNLTGDFVVKSAMGAKFDAFRTILMNEKLEDFFKSSCFGYFLNLPEANNARFQMSMVYDLLKRRIKYKGADNDALEDKNKKMDEIWINYCGMPVCFGMKEFAIVTGLRCHPPSEPLPKVARLRKPREKKISKSVKVGKKGKKPVKTVNTKTNKGKEKPNNENELLAIIGPSYKAKDLIEDLQSKKVLKKHKELLCLVWFVHAILWAKDINNVIDLSLFVLAQDLDAFNNYPWGNDSYFLTVEYLVSKLSPKTNNLYGFPWAFMAWAFEAIPYLRKQFNDYSKEISQPRILRWLSAKNNPKINSVDLFDPPHDIIVHPWLVPTEQELQMPFFLTLGIIDTKSDPTVDLIKKELAGATTIRREAPIVSGDADDVALDVDVDVNIGVDIGDAGAKSGGEHVDDVGVKGEERASLGAEFRHVVTEIAALCSIPNLSDFYPGMAWFDFQGITKKMKVLAKRFDEIFESMIDQRQKLDRNGVGQESNDFLQVLLKLKDEADATMPLTMTEIKALLMDMILGGTDTTANTVEFAMAEIMHKPNVLRKLQQEVDTVVGKDNIMEESHIQQLQYLYAVMKEVLRIHSTAPFLVPHCPSETCTVGGYTVPKGSRVFINVWAIHRDPSIWENPTEFRPERFLDNKWDYSGNDFNYFPFGSGRRMCPGIVMAERMFMYSVASLIHSFDWKFPEGETLDLTEKFGVILKKKMPLVAIPTPRLFNPTLYE</sequence>
<evidence type="ECO:0000259" key="3">
    <source>
        <dbReference type="Pfam" id="PF09331"/>
    </source>
</evidence>
<dbReference type="InterPro" id="IPR001128">
    <property type="entry name" value="Cyt_P450"/>
</dbReference>
<reference evidence="4 5" key="1">
    <citation type="journal article" date="2021" name="bioRxiv">
        <title>Chromosome-scale and haplotype-resolved genome assembly of a tetraploid potato cultivar.</title>
        <authorList>
            <person name="Sun H."/>
            <person name="Jiao W.-B."/>
            <person name="Krause K."/>
            <person name="Campoy J.A."/>
            <person name="Goel M."/>
            <person name="Folz-Donahue K."/>
            <person name="Kukat C."/>
            <person name="Huettel B."/>
            <person name="Schneeberger K."/>
        </authorList>
    </citation>
    <scope>NUCLEOTIDE SEQUENCE [LARGE SCALE GENOMIC DNA]</scope>
    <source>
        <strain evidence="4">SolTubOtavaFocal</strain>
        <tissue evidence="4">Leaves</tissue>
    </source>
</reference>
<comment type="caution">
    <text evidence="4">The sequence shown here is derived from an EMBL/GenBank/DDBJ whole genome shotgun (WGS) entry which is preliminary data.</text>
</comment>
<dbReference type="InterPro" id="IPR002401">
    <property type="entry name" value="Cyt_P450_E_grp-I"/>
</dbReference>
<evidence type="ECO:0000313" key="5">
    <source>
        <dbReference type="Proteomes" id="UP000826656"/>
    </source>
</evidence>
<feature type="region of interest" description="Disordered" evidence="2">
    <location>
        <begin position="1"/>
        <end position="105"/>
    </location>
</feature>
<dbReference type="InterPro" id="IPR036396">
    <property type="entry name" value="Cyt_P450_sf"/>
</dbReference>
<feature type="compositionally biased region" description="Acidic residues" evidence="2">
    <location>
        <begin position="51"/>
        <end position="104"/>
    </location>
</feature>
<feature type="domain" description="DUF1985" evidence="3">
    <location>
        <begin position="203"/>
        <end position="364"/>
    </location>
</feature>
<gene>
    <name evidence="4" type="ORF">KY290_035443</name>
</gene>
<dbReference type="InterPro" id="IPR015410">
    <property type="entry name" value="DUF1985"/>
</dbReference>
<evidence type="ECO:0000256" key="2">
    <source>
        <dbReference type="SAM" id="MobiDB-lite"/>
    </source>
</evidence>
<evidence type="ECO:0000256" key="1">
    <source>
        <dbReference type="ARBA" id="ARBA00023002"/>
    </source>
</evidence>
<feature type="compositionally biased region" description="Basic and acidic residues" evidence="2">
    <location>
        <begin position="38"/>
        <end position="50"/>
    </location>
</feature>
<dbReference type="PANTHER" id="PTHR47951:SF3">
    <property type="entry name" value="CYTOCHROME P450, FAMILY 706, SUBFAMILY A, POLYPEPTIDE 4"/>
    <property type="match status" value="1"/>
</dbReference>
<dbReference type="Pfam" id="PF00067">
    <property type="entry name" value="p450"/>
    <property type="match status" value="1"/>
</dbReference>
<dbReference type="Pfam" id="PF09331">
    <property type="entry name" value="DUF1985"/>
    <property type="match status" value="1"/>
</dbReference>